<feature type="region of interest" description="Disordered" evidence="4">
    <location>
        <begin position="185"/>
        <end position="207"/>
    </location>
</feature>
<dbReference type="PANTHER" id="PTHR43792">
    <property type="entry name" value="GNAT FAMILY, PUTATIVE (AFU_ORTHOLOGUE AFUA_3G00765)-RELATED-RELATED"/>
    <property type="match status" value="1"/>
</dbReference>
<gene>
    <name evidence="6" type="ORF">LKD47_05815</name>
</gene>
<proteinExistence type="inferred from homology"/>
<feature type="domain" description="N-acetyltransferase" evidence="5">
    <location>
        <begin position="10"/>
        <end position="181"/>
    </location>
</feature>
<evidence type="ECO:0000256" key="4">
    <source>
        <dbReference type="SAM" id="MobiDB-lite"/>
    </source>
</evidence>
<evidence type="ECO:0000256" key="3">
    <source>
        <dbReference type="ARBA" id="ARBA00038502"/>
    </source>
</evidence>
<dbReference type="InterPro" id="IPR016181">
    <property type="entry name" value="Acyl_CoA_acyltransferase"/>
</dbReference>
<evidence type="ECO:0000313" key="7">
    <source>
        <dbReference type="Proteomes" id="UP001198893"/>
    </source>
</evidence>
<reference evidence="6" key="1">
    <citation type="submission" date="2021-10" db="EMBL/GenBank/DDBJ databases">
        <title>Anaerobic single-cell dispensing facilitates the cultivation of human gut bacteria.</title>
        <authorList>
            <person name="Afrizal A."/>
        </authorList>
    </citation>
    <scope>NUCLEOTIDE SEQUENCE</scope>
    <source>
        <strain evidence="6">CLA-AA-H204</strain>
    </source>
</reference>
<dbReference type="PANTHER" id="PTHR43792:SF8">
    <property type="entry name" value="[RIBOSOMAL PROTEIN US5]-ALANINE N-ACETYLTRANSFERASE"/>
    <property type="match status" value="1"/>
</dbReference>
<accession>A0AAW4WES8</accession>
<evidence type="ECO:0000259" key="5">
    <source>
        <dbReference type="PROSITE" id="PS51186"/>
    </source>
</evidence>
<dbReference type="InterPro" id="IPR000182">
    <property type="entry name" value="GNAT_dom"/>
</dbReference>
<keyword evidence="2" id="KW-0012">Acyltransferase</keyword>
<comment type="caution">
    <text evidence="6">The sequence shown here is derived from an EMBL/GenBank/DDBJ whole genome shotgun (WGS) entry which is preliminary data.</text>
</comment>
<dbReference type="InterPro" id="IPR051531">
    <property type="entry name" value="N-acetyltransferase"/>
</dbReference>
<protein>
    <submittedName>
        <fullName evidence="6">GNAT family N-acetyltransferase</fullName>
    </submittedName>
</protein>
<dbReference type="AlphaFoldDB" id="A0AAW4WES8"/>
<sequence>MKFIYETDRLILKLLGEDDAPAVLQFYKQNRNVFEPYETIHPEQFYTVAYQQTLMNCELSLTLKHSLIRFYIFRRENPDEIIGTVCFRNINRSTYYSCETGYRFSPAYWHRGYAREALAFGIQLMFEEFHLHRIEAAVMPENTASIRLLESLDFQQEGVAREYALIQGKWEDHIRFALIRPSVDTSSQTSPLAAGTAFPSGTVESQK</sequence>
<dbReference type="GO" id="GO:0008999">
    <property type="term" value="F:protein-N-terminal-alanine acetyltransferase activity"/>
    <property type="evidence" value="ECO:0007669"/>
    <property type="project" value="TreeGrafter"/>
</dbReference>
<name>A0AAW4WES8_9FIRM</name>
<dbReference type="Pfam" id="PF13302">
    <property type="entry name" value="Acetyltransf_3"/>
    <property type="match status" value="1"/>
</dbReference>
<evidence type="ECO:0000313" key="6">
    <source>
        <dbReference type="EMBL" id="MCC2241819.1"/>
    </source>
</evidence>
<dbReference type="PROSITE" id="PS51186">
    <property type="entry name" value="GNAT"/>
    <property type="match status" value="1"/>
</dbReference>
<dbReference type="GO" id="GO:0005737">
    <property type="term" value="C:cytoplasm"/>
    <property type="evidence" value="ECO:0007669"/>
    <property type="project" value="TreeGrafter"/>
</dbReference>
<organism evidence="6 7">
    <name type="scientific">Roseburia amylophila</name>
    <dbReference type="NCBI Taxonomy" id="2981794"/>
    <lineage>
        <taxon>Bacteria</taxon>
        <taxon>Bacillati</taxon>
        <taxon>Bacillota</taxon>
        <taxon>Clostridia</taxon>
        <taxon>Lachnospirales</taxon>
        <taxon>Lachnospiraceae</taxon>
        <taxon>Roseburia</taxon>
    </lineage>
</organism>
<keyword evidence="1" id="KW-0808">Transferase</keyword>
<evidence type="ECO:0000256" key="2">
    <source>
        <dbReference type="ARBA" id="ARBA00023315"/>
    </source>
</evidence>
<comment type="similarity">
    <text evidence="3">Belongs to the acetyltransferase family. RimJ subfamily.</text>
</comment>
<dbReference type="Gene3D" id="3.40.630.30">
    <property type="match status" value="1"/>
</dbReference>
<dbReference type="EMBL" id="JAJEQW010000004">
    <property type="protein sequence ID" value="MCC2241819.1"/>
    <property type="molecule type" value="Genomic_DNA"/>
</dbReference>
<dbReference type="Proteomes" id="UP001198893">
    <property type="component" value="Unassembled WGS sequence"/>
</dbReference>
<evidence type="ECO:0000256" key="1">
    <source>
        <dbReference type="ARBA" id="ARBA00022679"/>
    </source>
</evidence>
<dbReference type="SUPFAM" id="SSF55729">
    <property type="entry name" value="Acyl-CoA N-acyltransferases (Nat)"/>
    <property type="match status" value="1"/>
</dbReference>
<dbReference type="RefSeq" id="WP_227709890.1">
    <property type="nucleotide sequence ID" value="NZ_JAJEQW010000004.1"/>
</dbReference>